<evidence type="ECO:0000259" key="5">
    <source>
        <dbReference type="PROSITE" id="PS51805"/>
    </source>
</evidence>
<dbReference type="SMART" id="SM00317">
    <property type="entry name" value="SET"/>
    <property type="match status" value="1"/>
</dbReference>
<dbReference type="PANTHER" id="PTHR13793:SF92">
    <property type="entry name" value="HISTONE-LYSINE N-METHYLTRANSFERASE ATX3"/>
    <property type="match status" value="1"/>
</dbReference>
<keyword evidence="1" id="KW-0479">Metal-binding</keyword>
<evidence type="ECO:0000256" key="1">
    <source>
        <dbReference type="ARBA" id="ARBA00022723"/>
    </source>
</evidence>
<evidence type="ECO:0000256" key="2">
    <source>
        <dbReference type="ARBA" id="ARBA00022771"/>
    </source>
</evidence>
<dbReference type="InterPro" id="IPR050701">
    <property type="entry name" value="Histone_Mod_Regulator"/>
</dbReference>
<dbReference type="Gene3D" id="2.170.270.10">
    <property type="entry name" value="SET domain"/>
    <property type="match status" value="1"/>
</dbReference>
<evidence type="ECO:0000313" key="7">
    <source>
        <dbReference type="Proteomes" id="UP000823749"/>
    </source>
</evidence>
<dbReference type="GO" id="GO:0008270">
    <property type="term" value="F:zinc ion binding"/>
    <property type="evidence" value="ECO:0007669"/>
    <property type="project" value="UniProtKB-KW"/>
</dbReference>
<dbReference type="InterPro" id="IPR013083">
    <property type="entry name" value="Znf_RING/FYVE/PHD"/>
</dbReference>
<proteinExistence type="predicted"/>
<dbReference type="EMBL" id="JACTNZ010000001">
    <property type="protein sequence ID" value="KAG5566004.1"/>
    <property type="molecule type" value="Genomic_DNA"/>
</dbReference>
<feature type="domain" description="SET" evidence="4">
    <location>
        <begin position="179"/>
        <end position="338"/>
    </location>
</feature>
<evidence type="ECO:0000313" key="6">
    <source>
        <dbReference type="EMBL" id="KAG5566004.1"/>
    </source>
</evidence>
<gene>
    <name evidence="6" type="ORF">RHGRI_001807</name>
</gene>
<dbReference type="AlphaFoldDB" id="A0AAV6LPS7"/>
<dbReference type="PROSITE" id="PS50280">
    <property type="entry name" value="SET"/>
    <property type="match status" value="1"/>
</dbReference>
<protein>
    <submittedName>
        <fullName evidence="6">Uncharacterized protein</fullName>
    </submittedName>
</protein>
<evidence type="ECO:0000259" key="4">
    <source>
        <dbReference type="PROSITE" id="PS50280"/>
    </source>
</evidence>
<accession>A0AAV6LPS7</accession>
<dbReference type="InterPro" id="IPR034732">
    <property type="entry name" value="EPHD"/>
</dbReference>
<name>A0AAV6LPS7_9ERIC</name>
<sequence>MNLKAAYAGGALKPTDVDTLWVHVTCAWFRPEIAFLNGVIMEPAVGLLKIPSHTFVKVLVLFPKSLQNGISYCCNDVYLLAVLGKTGMKKVLNYIPADWVNVVNVSILIVNHLLELQTCVICKQSHGSCTECYKCATSFHTMCASRAGYQMELHCSEKNGTQITKWISYCAVHRAPNPDNVLVIQTPSGIFSTRSLLQSQKQEHFFRGSRLVPCKTAEIHDVSKAETNDVEPFSAARCRIFRRSNKVLEYRGEQVRRSIADLREARYWSEGKDCYLFKISDEVVIDATNKGNIARLINHSCMPNCYARIISMDDEVSRIVLIAKSDVAAGDELTYDSVLDKLHSFCHLEIA</sequence>
<keyword evidence="2" id="KW-0863">Zinc-finger</keyword>
<comment type="caution">
    <text evidence="6">The sequence shown here is derived from an EMBL/GenBank/DDBJ whole genome shotgun (WGS) entry which is preliminary data.</text>
</comment>
<dbReference type="GO" id="GO:0006357">
    <property type="term" value="P:regulation of transcription by RNA polymerase II"/>
    <property type="evidence" value="ECO:0007669"/>
    <property type="project" value="TreeGrafter"/>
</dbReference>
<dbReference type="PROSITE" id="PS51805">
    <property type="entry name" value="EPHD"/>
    <property type="match status" value="1"/>
</dbReference>
<reference evidence="6" key="1">
    <citation type="submission" date="2020-08" db="EMBL/GenBank/DDBJ databases">
        <title>Plant Genome Project.</title>
        <authorList>
            <person name="Zhang R.-G."/>
        </authorList>
    </citation>
    <scope>NUCLEOTIDE SEQUENCE</scope>
    <source>
        <strain evidence="6">WSP0</strain>
        <tissue evidence="6">Leaf</tissue>
    </source>
</reference>
<dbReference type="SUPFAM" id="SSF82199">
    <property type="entry name" value="SET domain"/>
    <property type="match status" value="1"/>
</dbReference>
<dbReference type="Pfam" id="PF13832">
    <property type="entry name" value="zf-HC5HC2H_2"/>
    <property type="match status" value="2"/>
</dbReference>
<dbReference type="InterPro" id="IPR001214">
    <property type="entry name" value="SET_dom"/>
</dbReference>
<evidence type="ECO:0000256" key="3">
    <source>
        <dbReference type="ARBA" id="ARBA00022833"/>
    </source>
</evidence>
<dbReference type="PANTHER" id="PTHR13793">
    <property type="entry name" value="PHD FINGER PROTEINS"/>
    <property type="match status" value="1"/>
</dbReference>
<keyword evidence="3" id="KW-0862">Zinc</keyword>
<dbReference type="GO" id="GO:0005634">
    <property type="term" value="C:nucleus"/>
    <property type="evidence" value="ECO:0007669"/>
    <property type="project" value="UniProtKB-ARBA"/>
</dbReference>
<dbReference type="Pfam" id="PF00856">
    <property type="entry name" value="SET"/>
    <property type="match status" value="1"/>
</dbReference>
<feature type="domain" description="PHD-type" evidence="5">
    <location>
        <begin position="1"/>
        <end position="174"/>
    </location>
</feature>
<dbReference type="InterPro" id="IPR046341">
    <property type="entry name" value="SET_dom_sf"/>
</dbReference>
<keyword evidence="7" id="KW-1185">Reference proteome</keyword>
<dbReference type="Proteomes" id="UP000823749">
    <property type="component" value="Chromosome 1"/>
</dbReference>
<dbReference type="Gene3D" id="3.30.40.10">
    <property type="entry name" value="Zinc/RING finger domain, C3HC4 (zinc finger)"/>
    <property type="match status" value="1"/>
</dbReference>
<organism evidence="6 7">
    <name type="scientific">Rhododendron griersonianum</name>
    <dbReference type="NCBI Taxonomy" id="479676"/>
    <lineage>
        <taxon>Eukaryota</taxon>
        <taxon>Viridiplantae</taxon>
        <taxon>Streptophyta</taxon>
        <taxon>Embryophyta</taxon>
        <taxon>Tracheophyta</taxon>
        <taxon>Spermatophyta</taxon>
        <taxon>Magnoliopsida</taxon>
        <taxon>eudicotyledons</taxon>
        <taxon>Gunneridae</taxon>
        <taxon>Pentapetalae</taxon>
        <taxon>asterids</taxon>
        <taxon>Ericales</taxon>
        <taxon>Ericaceae</taxon>
        <taxon>Ericoideae</taxon>
        <taxon>Rhodoreae</taxon>
        <taxon>Rhododendron</taxon>
    </lineage>
</organism>